<sequence length="232" mass="25227">MAPPRAGTHRHPRHPRWTAHPRSTHTTPGQNVPYSGGVSKLETVPKAAPRPAPRQRLLDTASRLFYMEGIRGVGVDRVMAEAEVARGSFYRHFAGKEDLVRAYLETTDQGIRSRFRQAREHIDDPAALLRGMAEGIGDDLCGEGFRGCPFINAAAEYPDTSSAVHQAVLTHRTWFHGVILDAFTELGAADPEWSAAATVALRDGAMVAGYLGNPQSARTTLLRGVETVVAAH</sequence>
<reference evidence="7 8" key="1">
    <citation type="journal article" date="2019" name="Int. J. Syst. Evol. Microbiol.">
        <title>Streptomyces cadmiisoli sp. nov., a novel actinomycete isolated from cadmium-contaminated soil.</title>
        <authorList>
            <person name="Li K."/>
            <person name="Tang X."/>
            <person name="Zhao J."/>
            <person name="Guo Y."/>
            <person name="Tang Y."/>
            <person name="Gao J."/>
        </authorList>
    </citation>
    <scope>NUCLEOTIDE SEQUENCE [LARGE SCALE GENOMIC DNA]</scope>
    <source>
        <strain evidence="7 8">ZFG47</strain>
    </source>
</reference>
<keyword evidence="2 4" id="KW-0238">DNA-binding</keyword>
<evidence type="ECO:0000313" key="8">
    <source>
        <dbReference type="Proteomes" id="UP000249616"/>
    </source>
</evidence>
<dbReference type="InterPro" id="IPR036271">
    <property type="entry name" value="Tet_transcr_reg_TetR-rel_C_sf"/>
</dbReference>
<feature type="region of interest" description="Disordered" evidence="5">
    <location>
        <begin position="1"/>
        <end position="37"/>
    </location>
</feature>
<dbReference type="PRINTS" id="PR00455">
    <property type="entry name" value="HTHTETR"/>
</dbReference>
<dbReference type="Gene3D" id="1.10.357.10">
    <property type="entry name" value="Tetracycline Repressor, domain 2"/>
    <property type="match status" value="1"/>
</dbReference>
<keyword evidence="3" id="KW-0804">Transcription</keyword>
<evidence type="ECO:0000256" key="2">
    <source>
        <dbReference type="ARBA" id="ARBA00023125"/>
    </source>
</evidence>
<keyword evidence="1" id="KW-0805">Transcription regulation</keyword>
<proteinExistence type="predicted"/>
<dbReference type="InterPro" id="IPR001647">
    <property type="entry name" value="HTH_TetR"/>
</dbReference>
<accession>A0A2Z4IT32</accession>
<dbReference type="PANTHER" id="PTHR47506">
    <property type="entry name" value="TRANSCRIPTIONAL REGULATORY PROTEIN"/>
    <property type="match status" value="1"/>
</dbReference>
<dbReference type="KEGG" id="scad:DN051_03845"/>
<dbReference type="AlphaFoldDB" id="A0A2Z4IT32"/>
<dbReference type="Proteomes" id="UP000249616">
    <property type="component" value="Chromosome"/>
</dbReference>
<feature type="domain" description="HTH tetR-type" evidence="6">
    <location>
        <begin position="51"/>
        <end position="111"/>
    </location>
</feature>
<evidence type="ECO:0000313" key="7">
    <source>
        <dbReference type="EMBL" id="AWW35890.1"/>
    </source>
</evidence>
<feature type="compositionally biased region" description="Polar residues" evidence="5">
    <location>
        <begin position="24"/>
        <end position="33"/>
    </location>
</feature>
<evidence type="ECO:0000256" key="1">
    <source>
        <dbReference type="ARBA" id="ARBA00023015"/>
    </source>
</evidence>
<dbReference type="PROSITE" id="PS50977">
    <property type="entry name" value="HTH_TETR_2"/>
    <property type="match status" value="1"/>
</dbReference>
<evidence type="ECO:0000259" key="6">
    <source>
        <dbReference type="PROSITE" id="PS50977"/>
    </source>
</evidence>
<organism evidence="7 8">
    <name type="scientific">Streptomyces cadmiisoli</name>
    <dbReference type="NCBI Taxonomy" id="2184053"/>
    <lineage>
        <taxon>Bacteria</taxon>
        <taxon>Bacillati</taxon>
        <taxon>Actinomycetota</taxon>
        <taxon>Actinomycetes</taxon>
        <taxon>Kitasatosporales</taxon>
        <taxon>Streptomycetaceae</taxon>
        <taxon>Streptomyces</taxon>
        <taxon>Streptomyces aurantiacus group</taxon>
    </lineage>
</organism>
<dbReference type="PANTHER" id="PTHR47506:SF1">
    <property type="entry name" value="HTH-TYPE TRANSCRIPTIONAL REGULATOR YJDC"/>
    <property type="match status" value="1"/>
</dbReference>
<protein>
    <submittedName>
        <fullName evidence="7">TetR family transcriptional regulator</fullName>
    </submittedName>
</protein>
<name>A0A2Z4IT32_9ACTN</name>
<dbReference type="EMBL" id="CP030073">
    <property type="protein sequence ID" value="AWW35890.1"/>
    <property type="molecule type" value="Genomic_DNA"/>
</dbReference>
<feature type="compositionally biased region" description="Basic residues" evidence="5">
    <location>
        <begin position="7"/>
        <end position="23"/>
    </location>
</feature>
<evidence type="ECO:0000256" key="3">
    <source>
        <dbReference type="ARBA" id="ARBA00023163"/>
    </source>
</evidence>
<dbReference type="SUPFAM" id="SSF46689">
    <property type="entry name" value="Homeodomain-like"/>
    <property type="match status" value="1"/>
</dbReference>
<dbReference type="Pfam" id="PF00440">
    <property type="entry name" value="TetR_N"/>
    <property type="match status" value="1"/>
</dbReference>
<dbReference type="SUPFAM" id="SSF48498">
    <property type="entry name" value="Tetracyclin repressor-like, C-terminal domain"/>
    <property type="match status" value="1"/>
</dbReference>
<evidence type="ECO:0000256" key="4">
    <source>
        <dbReference type="PROSITE-ProRule" id="PRU00335"/>
    </source>
</evidence>
<evidence type="ECO:0000256" key="5">
    <source>
        <dbReference type="SAM" id="MobiDB-lite"/>
    </source>
</evidence>
<gene>
    <name evidence="7" type="ORF">DN051_03845</name>
</gene>
<feature type="DNA-binding region" description="H-T-H motif" evidence="4">
    <location>
        <begin position="74"/>
        <end position="93"/>
    </location>
</feature>
<dbReference type="InterPro" id="IPR009057">
    <property type="entry name" value="Homeodomain-like_sf"/>
</dbReference>
<dbReference type="GO" id="GO:0003677">
    <property type="term" value="F:DNA binding"/>
    <property type="evidence" value="ECO:0007669"/>
    <property type="project" value="UniProtKB-UniRule"/>
</dbReference>
<keyword evidence="8" id="KW-1185">Reference proteome</keyword>